<dbReference type="InterPro" id="IPR001678">
    <property type="entry name" value="MeTrfase_RsmB-F_NOP2_dom"/>
</dbReference>
<evidence type="ECO:0000256" key="1">
    <source>
        <dbReference type="PROSITE-ProRule" id="PRU01023"/>
    </source>
</evidence>
<dbReference type="GO" id="GO:0070475">
    <property type="term" value="P:rRNA base methylation"/>
    <property type="evidence" value="ECO:0007669"/>
    <property type="project" value="TreeGrafter"/>
</dbReference>
<dbReference type="OrthoDB" id="4418812at2759"/>
<dbReference type="EMBL" id="CAJJDP010000028">
    <property type="protein sequence ID" value="CAD8153720.1"/>
    <property type="molecule type" value="Genomic_DNA"/>
</dbReference>
<protein>
    <recommendedName>
        <fullName evidence="2">SAM-dependent MTase RsmB/NOP-type domain-containing protein</fullName>
    </recommendedName>
</protein>
<evidence type="ECO:0000259" key="2">
    <source>
        <dbReference type="PROSITE" id="PS51686"/>
    </source>
</evidence>
<dbReference type="PANTHER" id="PTHR22807">
    <property type="entry name" value="NOP2 YEAST -RELATED NOL1/NOP2/FMU SUN DOMAIN-CONTAINING"/>
    <property type="match status" value="1"/>
</dbReference>
<evidence type="ECO:0000313" key="4">
    <source>
        <dbReference type="Proteomes" id="UP000683925"/>
    </source>
</evidence>
<feature type="binding site" evidence="1">
    <location>
        <position position="90"/>
    </location>
    <ligand>
        <name>S-adenosyl-L-methionine</name>
        <dbReference type="ChEBI" id="CHEBI:59789"/>
    </ligand>
</feature>
<dbReference type="PROSITE" id="PS51686">
    <property type="entry name" value="SAM_MT_RSMB_NOP"/>
    <property type="match status" value="1"/>
</dbReference>
<dbReference type="GO" id="GO:0005730">
    <property type="term" value="C:nucleolus"/>
    <property type="evidence" value="ECO:0007669"/>
    <property type="project" value="TreeGrafter"/>
</dbReference>
<dbReference type="GO" id="GO:0003723">
    <property type="term" value="F:RNA binding"/>
    <property type="evidence" value="ECO:0007669"/>
    <property type="project" value="UniProtKB-UniRule"/>
</dbReference>
<evidence type="ECO:0000313" key="3">
    <source>
        <dbReference type="EMBL" id="CAD8153720.1"/>
    </source>
</evidence>
<dbReference type="InterPro" id="IPR023267">
    <property type="entry name" value="RCMT"/>
</dbReference>
<dbReference type="AlphaFoldDB" id="A0A8S1TN92"/>
<dbReference type="GO" id="GO:0009383">
    <property type="term" value="F:rRNA (cytosine-C5-)-methyltransferase activity"/>
    <property type="evidence" value="ECO:0007669"/>
    <property type="project" value="TreeGrafter"/>
</dbReference>
<dbReference type="PANTHER" id="PTHR22807:SF54">
    <property type="entry name" value="CHROMOSOME UNDETERMINED SCAFFOLD_82, WHOLE GENOME SHOTGUN SEQUENCE"/>
    <property type="match status" value="1"/>
</dbReference>
<comment type="caution">
    <text evidence="3">The sequence shown here is derived from an EMBL/GenBank/DDBJ whole genome shotgun (WGS) entry which is preliminary data.</text>
</comment>
<gene>
    <name evidence="3" type="ORF">POCTA_138.1.T0280160</name>
</gene>
<organism evidence="3 4">
    <name type="scientific">Paramecium octaurelia</name>
    <dbReference type="NCBI Taxonomy" id="43137"/>
    <lineage>
        <taxon>Eukaryota</taxon>
        <taxon>Sar</taxon>
        <taxon>Alveolata</taxon>
        <taxon>Ciliophora</taxon>
        <taxon>Intramacronucleata</taxon>
        <taxon>Oligohymenophorea</taxon>
        <taxon>Peniculida</taxon>
        <taxon>Parameciidae</taxon>
        <taxon>Paramecium</taxon>
    </lineage>
</organism>
<keyword evidence="1" id="KW-0949">S-adenosyl-L-methionine</keyword>
<proteinExistence type="inferred from homology"/>
<accession>A0A8S1TN92</accession>
<comment type="similarity">
    <text evidence="1">Belongs to the class I-like SAM-binding methyltransferase superfamily. RsmB/NOP family.</text>
</comment>
<keyword evidence="1" id="KW-0489">Methyltransferase</keyword>
<comment type="caution">
    <text evidence="1">Lacks conserved residue(s) required for the propagation of feature annotation.</text>
</comment>
<keyword evidence="4" id="KW-1185">Reference proteome</keyword>
<sequence length="102" mass="11423">MKELQHLYFKKTLTSTQVLIVSKENNVNLSDTDQFIDGLFQIQDEASQVCALRVQCKPNDKVLNYCAGSGGKTLAFAHQMGGKGVIEINDTRSEQFLKQQLD</sequence>
<reference evidence="3" key="1">
    <citation type="submission" date="2021-01" db="EMBL/GenBank/DDBJ databases">
        <authorList>
            <consortium name="Genoscope - CEA"/>
            <person name="William W."/>
        </authorList>
    </citation>
    <scope>NUCLEOTIDE SEQUENCE</scope>
</reference>
<dbReference type="Proteomes" id="UP000683925">
    <property type="component" value="Unassembled WGS sequence"/>
</dbReference>
<dbReference type="GO" id="GO:0000470">
    <property type="term" value="P:maturation of LSU-rRNA"/>
    <property type="evidence" value="ECO:0007669"/>
    <property type="project" value="TreeGrafter"/>
</dbReference>
<name>A0A8S1TN92_PAROT</name>
<keyword evidence="1" id="KW-0694">RNA-binding</keyword>
<keyword evidence="1" id="KW-0808">Transferase</keyword>
<feature type="domain" description="SAM-dependent MTase RsmB/NOP-type" evidence="2">
    <location>
        <begin position="1"/>
        <end position="102"/>
    </location>
</feature>